<comment type="caution">
    <text evidence="1">The sequence shown here is derived from an EMBL/GenBank/DDBJ whole genome shotgun (WGS) entry which is preliminary data.</text>
</comment>
<dbReference type="EMBL" id="QOIP01000003">
    <property type="protein sequence ID" value="RLU24486.1"/>
    <property type="molecule type" value="Genomic_DNA"/>
</dbReference>
<dbReference type="PANTHER" id="PTHR46331">
    <property type="entry name" value="VALACYCLOVIR HYDROLASE"/>
    <property type="match status" value="1"/>
</dbReference>
<accession>A0A3L8DVV8</accession>
<dbReference type="AlphaFoldDB" id="A0A3L8DVV8"/>
<organism evidence="1">
    <name type="scientific">Ooceraea biroi</name>
    <name type="common">Clonal raider ant</name>
    <name type="synonym">Cerapachys biroi</name>
    <dbReference type="NCBI Taxonomy" id="2015173"/>
    <lineage>
        <taxon>Eukaryota</taxon>
        <taxon>Metazoa</taxon>
        <taxon>Ecdysozoa</taxon>
        <taxon>Arthropoda</taxon>
        <taxon>Hexapoda</taxon>
        <taxon>Insecta</taxon>
        <taxon>Pterygota</taxon>
        <taxon>Neoptera</taxon>
        <taxon>Endopterygota</taxon>
        <taxon>Hymenoptera</taxon>
        <taxon>Apocrita</taxon>
        <taxon>Aculeata</taxon>
        <taxon>Formicoidea</taxon>
        <taxon>Formicidae</taxon>
        <taxon>Dorylinae</taxon>
        <taxon>Ooceraea</taxon>
    </lineage>
</organism>
<dbReference type="Gene3D" id="3.40.50.1820">
    <property type="entry name" value="alpha/beta hydrolase"/>
    <property type="match status" value="1"/>
</dbReference>
<dbReference type="InterPro" id="IPR029058">
    <property type="entry name" value="AB_hydrolase_fold"/>
</dbReference>
<sequence length="79" mass="9292">MRTLYNLDNGNLCCHILRKIKCPTLILSKSKDKLIMPDQSFNLHLNIIKARIHIFKKSNAVLQYSMEFNKVITEFLLEK</sequence>
<protein>
    <submittedName>
        <fullName evidence="1">Uncharacterized protein</fullName>
    </submittedName>
</protein>
<gene>
    <name evidence="1" type="ORF">DMN91_002575</name>
</gene>
<reference evidence="1" key="2">
    <citation type="submission" date="2018-07" db="EMBL/GenBank/DDBJ databases">
        <authorList>
            <person name="Mckenzie S.K."/>
            <person name="Kronauer D.J.C."/>
        </authorList>
    </citation>
    <scope>NUCLEOTIDE SEQUENCE</scope>
    <source>
        <strain evidence="1">Clonal line C1</strain>
    </source>
</reference>
<dbReference type="PANTHER" id="PTHR46331:SF2">
    <property type="entry name" value="VALACYCLOVIR HYDROLASE"/>
    <property type="match status" value="1"/>
</dbReference>
<reference evidence="1" key="1">
    <citation type="journal article" date="2018" name="Genome Res.">
        <title>The genomic architecture and molecular evolution of ant odorant receptors.</title>
        <authorList>
            <person name="McKenzie S.K."/>
            <person name="Kronauer D.J.C."/>
        </authorList>
    </citation>
    <scope>NUCLEOTIDE SEQUENCE [LARGE SCALE GENOMIC DNA]</scope>
    <source>
        <strain evidence="1">Clonal line C1</strain>
    </source>
</reference>
<dbReference type="SUPFAM" id="SSF53474">
    <property type="entry name" value="alpha/beta-Hydrolases"/>
    <property type="match status" value="1"/>
</dbReference>
<name>A0A3L8DVV8_OOCBI</name>
<dbReference type="GO" id="GO:0017171">
    <property type="term" value="F:serine hydrolase activity"/>
    <property type="evidence" value="ECO:0007669"/>
    <property type="project" value="TreeGrafter"/>
</dbReference>
<proteinExistence type="predicted"/>
<dbReference type="Proteomes" id="UP000279307">
    <property type="component" value="Chromosome 3"/>
</dbReference>
<evidence type="ECO:0000313" key="1">
    <source>
        <dbReference type="EMBL" id="RLU24486.1"/>
    </source>
</evidence>